<evidence type="ECO:0000313" key="1">
    <source>
        <dbReference type="EMBL" id="KFI86984.1"/>
    </source>
</evidence>
<evidence type="ECO:0008006" key="3">
    <source>
        <dbReference type="Google" id="ProtNLM"/>
    </source>
</evidence>
<dbReference type="PIRSF" id="PIRSF028754">
    <property type="entry name" value="UCP028754"/>
    <property type="match status" value="1"/>
</dbReference>
<dbReference type="InterPro" id="IPR038389">
    <property type="entry name" value="PSMG2_sf"/>
</dbReference>
<comment type="caution">
    <text evidence="1">The sequence shown here is derived from an EMBL/GenBank/DDBJ whole genome shotgun (WGS) entry which is preliminary data.</text>
</comment>
<sequence length="279" mass="31211">MSEARRTTVLLAAFEGWNDACQSATDVIRHLVATYESTEVRHIRCDGYYDYQVARPITCNIQGRRRILWPQTTFYDITISPELHVLAQIAPEPNYRWLEYCRESLHVAEEFEVDRIITLGAMFADCPHTRPLPVDVSDSTCQCSMDQEYNGPVGIPTILDAMACEDGYDTTSMWVSIPQYLGCDECAPATLRLLDHLSMALGVALDGGTLVGKAERWRGKASALMRCNDDLNAYVKELERAYDGESPTQDMPPFNAPQAEQLVKEAEEFLKDCGGNPAA</sequence>
<proteinExistence type="predicted"/>
<dbReference type="InterPro" id="IPR008492">
    <property type="entry name" value="Rv2714-like"/>
</dbReference>
<name>A0A087CUN4_9BIFI</name>
<dbReference type="InterPro" id="IPR019151">
    <property type="entry name" value="Proteasome_assmbl_chaperone_2"/>
</dbReference>
<dbReference type="Proteomes" id="UP000029040">
    <property type="component" value="Unassembled WGS sequence"/>
</dbReference>
<dbReference type="RefSeq" id="WP_033509822.1">
    <property type="nucleotide sequence ID" value="NZ_JDTM01000009.1"/>
</dbReference>
<evidence type="ECO:0000313" key="2">
    <source>
        <dbReference type="Proteomes" id="UP000029040"/>
    </source>
</evidence>
<dbReference type="EMBL" id="JGZM01000005">
    <property type="protein sequence ID" value="KFI86984.1"/>
    <property type="molecule type" value="Genomic_DNA"/>
</dbReference>
<dbReference type="AlphaFoldDB" id="A0A087CUN4"/>
<dbReference type="SUPFAM" id="SSF159659">
    <property type="entry name" value="Cgl1923-like"/>
    <property type="match status" value="1"/>
</dbReference>
<gene>
    <name evidence="1" type="ORF">BSAE_1256</name>
</gene>
<protein>
    <recommendedName>
        <fullName evidence="3">PAC2 family protein</fullName>
    </recommendedName>
</protein>
<dbReference type="Pfam" id="PF09754">
    <property type="entry name" value="PAC2"/>
    <property type="match status" value="1"/>
</dbReference>
<dbReference type="Gene3D" id="3.40.50.10900">
    <property type="entry name" value="PAC-like subunit"/>
    <property type="match status" value="1"/>
</dbReference>
<reference evidence="1 2" key="1">
    <citation type="submission" date="2014-03" db="EMBL/GenBank/DDBJ databases">
        <title>Genomics of Bifidobacteria.</title>
        <authorList>
            <person name="Ventura M."/>
            <person name="Milani C."/>
            <person name="Lugli G.A."/>
        </authorList>
    </citation>
    <scope>NUCLEOTIDE SEQUENCE [LARGE SCALE GENOMIC DNA]</scope>
    <source>
        <strain evidence="1 2">LMG 14934</strain>
    </source>
</reference>
<accession>A0A087CUN4</accession>
<organism evidence="1 2">
    <name type="scientific">Bifidobacterium pullorum subsp. saeculare DSM 6531 = LMG 14934</name>
    <dbReference type="NCBI Taxonomy" id="1437611"/>
    <lineage>
        <taxon>Bacteria</taxon>
        <taxon>Bacillati</taxon>
        <taxon>Actinomycetota</taxon>
        <taxon>Actinomycetes</taxon>
        <taxon>Bifidobacteriales</taxon>
        <taxon>Bifidobacteriaceae</taxon>
        <taxon>Bifidobacterium</taxon>
    </lineage>
</organism>